<gene>
    <name evidence="8" type="ORF">HNR40_005521</name>
</gene>
<reference evidence="8 9" key="1">
    <citation type="submission" date="2020-08" db="EMBL/GenBank/DDBJ databases">
        <title>Genomic Encyclopedia of Type Strains, Phase IV (KMG-IV): sequencing the most valuable type-strain genomes for metagenomic binning, comparative biology and taxonomic classification.</title>
        <authorList>
            <person name="Goeker M."/>
        </authorList>
    </citation>
    <scope>NUCLEOTIDE SEQUENCE [LARGE SCALE GENOMIC DNA]</scope>
    <source>
        <strain evidence="8 9">DSM 45385</strain>
    </source>
</reference>
<dbReference type="PANTHER" id="PTHR30287">
    <property type="entry name" value="MEMBRANE COMPONENT OF PREDICTED ABC SUPERFAMILY METABOLITE UPTAKE TRANSPORTER"/>
    <property type="match status" value="1"/>
</dbReference>
<name>A0A7W8EGN5_9ACTN</name>
<feature type="transmembrane region" description="Helical" evidence="6">
    <location>
        <begin position="786"/>
        <end position="804"/>
    </location>
</feature>
<feature type="transmembrane region" description="Helical" evidence="6">
    <location>
        <begin position="396"/>
        <end position="416"/>
    </location>
</feature>
<sequence>MIRTALAMSGLGGLVVAFFAVFGGMALITGTGVIIESGLRSNISGQRLVHADVLVSAPQSLAQEGDLPVALPERAVVPSELAGELARLDGVASATGDVTFPATPLGDQKGDAAGAGHGWASAALAGGKLVSGRAPRAADEVVVPKGLAVRQGTSVEIVAGGRRGEYQVTGVVNAPDLYFADSTAAELAGRTGGPRADTVDLIALRAAPGTDPATLAEAVQREVGERYEVRTGPAKGDAESPGTAAARGMLIALPSSISGISMLIVGFVVGGGISLSITRQRRDLALLRAAGATPRQVRKLVGVQGMTAAVAALLPGAAAGYYLAAHFGDLLIHLGLLPQELPLTYSPIPAAAAALVLLGVVRLSAWAASISASKMPAVAAVRDAQSEPRQPSAVRFNSGLLIILAAMGLSTMPLFLRGEVAILGPSLGGLLSVIGLALAGPKLVQKATGLLVRMLPARVSPPLWLAVSNTHGYALRTAGAVAALGMVITLGTSNALTHTTVMRATADETARTLRADAVITAPAYGGIPRDLLGEVRALPGVTSAVTASTTTVIGRGLALGDGAESAMARSAMVLGPEARGLVDLGVTKGSLADLKGPSIAIDERSGAVGEHRDLVLGDGAKVRARVVATYSRALGLGPVVLARDLVAGHTTTDLDSTVFVRTADPSALNKLDKRWPALSVASAATSPQAGETSAQLWINIAVLAVLLGYVLVSVANRLVATTAARGTELTAIRRLGATPGQIRSMIRWEALLIALTASVAGLLMSAVPLMFLSIGFLGRPWPAGPLWLAPAAVAVVCAVVGLAYDLPARRLVRRSERVA</sequence>
<feature type="transmembrane region" description="Helical" evidence="6">
    <location>
        <begin position="344"/>
        <end position="365"/>
    </location>
</feature>
<comment type="caution">
    <text evidence="8">The sequence shown here is derived from an EMBL/GenBank/DDBJ whole genome shotgun (WGS) entry which is preliminary data.</text>
</comment>
<dbReference type="EMBL" id="JACHIN010000007">
    <property type="protein sequence ID" value="MBB5080035.1"/>
    <property type="molecule type" value="Genomic_DNA"/>
</dbReference>
<evidence type="ECO:0000256" key="2">
    <source>
        <dbReference type="ARBA" id="ARBA00022475"/>
    </source>
</evidence>
<keyword evidence="4 6" id="KW-1133">Transmembrane helix</keyword>
<protein>
    <submittedName>
        <fullName evidence="8">Putative ABC transport system permease protein</fullName>
    </submittedName>
</protein>
<feature type="transmembrane region" description="Helical" evidence="6">
    <location>
        <begin position="750"/>
        <end position="774"/>
    </location>
</feature>
<feature type="transmembrane region" description="Helical" evidence="6">
    <location>
        <begin position="257"/>
        <end position="279"/>
    </location>
</feature>
<keyword evidence="2" id="KW-1003">Cell membrane</keyword>
<evidence type="ECO:0000313" key="9">
    <source>
        <dbReference type="Proteomes" id="UP000568380"/>
    </source>
</evidence>
<feature type="domain" description="ABC3 transporter permease C-terminal" evidence="7">
    <location>
        <begin position="701"/>
        <end position="804"/>
    </location>
</feature>
<evidence type="ECO:0000256" key="3">
    <source>
        <dbReference type="ARBA" id="ARBA00022692"/>
    </source>
</evidence>
<evidence type="ECO:0000313" key="8">
    <source>
        <dbReference type="EMBL" id="MBB5080035.1"/>
    </source>
</evidence>
<dbReference type="InterPro" id="IPR038766">
    <property type="entry name" value="Membrane_comp_ABC_pdt"/>
</dbReference>
<dbReference type="AlphaFoldDB" id="A0A7W8EGN5"/>
<organism evidence="8 9">
    <name type="scientific">Nonomuraea endophytica</name>
    <dbReference type="NCBI Taxonomy" id="714136"/>
    <lineage>
        <taxon>Bacteria</taxon>
        <taxon>Bacillati</taxon>
        <taxon>Actinomycetota</taxon>
        <taxon>Actinomycetes</taxon>
        <taxon>Streptosporangiales</taxon>
        <taxon>Streptosporangiaceae</taxon>
        <taxon>Nonomuraea</taxon>
    </lineage>
</organism>
<dbReference type="Pfam" id="PF02687">
    <property type="entry name" value="FtsX"/>
    <property type="match status" value="2"/>
</dbReference>
<dbReference type="PANTHER" id="PTHR30287:SF1">
    <property type="entry name" value="INNER MEMBRANE PROTEIN"/>
    <property type="match status" value="1"/>
</dbReference>
<keyword evidence="5 6" id="KW-0472">Membrane</keyword>
<proteinExistence type="predicted"/>
<comment type="subcellular location">
    <subcellularLocation>
        <location evidence="1">Cell membrane</location>
        <topology evidence="1">Multi-pass membrane protein</topology>
    </subcellularLocation>
</comment>
<feature type="transmembrane region" description="Helical" evidence="6">
    <location>
        <begin position="422"/>
        <end position="444"/>
    </location>
</feature>
<feature type="transmembrane region" description="Helical" evidence="6">
    <location>
        <begin position="696"/>
        <end position="715"/>
    </location>
</feature>
<evidence type="ECO:0000256" key="4">
    <source>
        <dbReference type="ARBA" id="ARBA00022989"/>
    </source>
</evidence>
<evidence type="ECO:0000256" key="6">
    <source>
        <dbReference type="SAM" id="Phobius"/>
    </source>
</evidence>
<evidence type="ECO:0000259" key="7">
    <source>
        <dbReference type="Pfam" id="PF02687"/>
    </source>
</evidence>
<dbReference type="InterPro" id="IPR003838">
    <property type="entry name" value="ABC3_permease_C"/>
</dbReference>
<keyword evidence="3 6" id="KW-0812">Transmembrane</keyword>
<evidence type="ECO:0000256" key="5">
    <source>
        <dbReference type="ARBA" id="ARBA00023136"/>
    </source>
</evidence>
<feature type="transmembrane region" description="Helical" evidence="6">
    <location>
        <begin position="473"/>
        <end position="492"/>
    </location>
</feature>
<keyword evidence="9" id="KW-1185">Reference proteome</keyword>
<dbReference type="GO" id="GO:0005886">
    <property type="term" value="C:plasma membrane"/>
    <property type="evidence" value="ECO:0007669"/>
    <property type="project" value="UniProtKB-SubCell"/>
</dbReference>
<feature type="domain" description="ABC3 transporter permease C-terminal" evidence="7">
    <location>
        <begin position="256"/>
        <end position="376"/>
    </location>
</feature>
<accession>A0A7W8EGN5</accession>
<dbReference type="Proteomes" id="UP000568380">
    <property type="component" value="Unassembled WGS sequence"/>
</dbReference>
<evidence type="ECO:0000256" key="1">
    <source>
        <dbReference type="ARBA" id="ARBA00004651"/>
    </source>
</evidence>
<dbReference type="RefSeq" id="WP_184966107.1">
    <property type="nucleotide sequence ID" value="NZ_JACHIN010000007.1"/>
</dbReference>
<feature type="transmembrane region" description="Helical" evidence="6">
    <location>
        <begin position="300"/>
        <end position="324"/>
    </location>
</feature>